<feature type="binding site" evidence="7">
    <location>
        <begin position="206"/>
        <end position="211"/>
    </location>
    <ligand>
        <name>ATP</name>
        <dbReference type="ChEBI" id="CHEBI:30616"/>
    </ligand>
</feature>
<dbReference type="EC" id="2.7.14.1" evidence="6"/>
<dbReference type="NCBIfam" id="NF002194">
    <property type="entry name" value="PRK01059.1-4"/>
    <property type="match status" value="1"/>
</dbReference>
<dbReference type="EMBL" id="PEBX01000059">
    <property type="protein sequence ID" value="PTQ55933.1"/>
    <property type="molecule type" value="Genomic_DNA"/>
</dbReference>
<gene>
    <name evidence="6" type="primary">mcsB</name>
    <name evidence="9" type="ORF">BSOLF_1112</name>
</gene>
<dbReference type="GO" id="GO:0005615">
    <property type="term" value="C:extracellular space"/>
    <property type="evidence" value="ECO:0007669"/>
    <property type="project" value="TreeGrafter"/>
</dbReference>
<keyword evidence="2 6" id="KW-0547">Nucleotide-binding</keyword>
<evidence type="ECO:0000256" key="5">
    <source>
        <dbReference type="ARBA" id="ARBA00051816"/>
    </source>
</evidence>
<dbReference type="InterPro" id="IPR022414">
    <property type="entry name" value="ATP-guanido_PTrfase_cat"/>
</dbReference>
<keyword evidence="1 6" id="KW-0808">Transferase</keyword>
<keyword evidence="4 6" id="KW-0067">ATP-binding</keyword>
<feature type="domain" description="Phosphagen kinase C-terminal" evidence="8">
    <location>
        <begin position="24"/>
        <end position="253"/>
    </location>
</feature>
<dbReference type="InterPro" id="IPR000749">
    <property type="entry name" value="ATP-guanido_PTrfase"/>
</dbReference>
<sequence>MGIETFLTRPLAPALERGGRDDDVVMSTRIRLARNIDGVPFELKMSDSDQKAVLKAFEHAQTRRPNDVPELILFRMRDLSPLVRAVLVEKHLISPDLMEKEGGAVVLSDDEMVSVMLNEEDHVRLQVFRPGLDLSGAYALSSRIDDWLEETIDWAFDETLGYKTSCPTNTGTGMRASVMMHLPGLVMAKRIQALIPAIQKVGLTVRGVYGEGSEAEGGVFQISNQVTLGLSEGEILENLEGIVRQVIEHERMSREMLKQSLGVALEDRIFRSLGTLRYARSLSSKEALTRLSDVLLGVYLGYIEGLSAKKLSALWVSIRPGFLQYTAGKSLDAGARDMARARLLREALR</sequence>
<keyword evidence="6" id="KW-0021">Allosteric enzyme</keyword>
<evidence type="ECO:0000259" key="8">
    <source>
        <dbReference type="PROSITE" id="PS51510"/>
    </source>
</evidence>
<evidence type="ECO:0000256" key="1">
    <source>
        <dbReference type="ARBA" id="ARBA00022679"/>
    </source>
</evidence>
<dbReference type="Gene3D" id="3.30.590.10">
    <property type="entry name" value="Glutamine synthetase/guanido kinase, catalytic domain"/>
    <property type="match status" value="1"/>
</dbReference>
<dbReference type="Pfam" id="PF00217">
    <property type="entry name" value="ATP-gua_Ptrans"/>
    <property type="match status" value="1"/>
</dbReference>
<proteinExistence type="inferred from homology"/>
<accession>A0A2R6XZT3</accession>
<dbReference type="GO" id="GO:1990424">
    <property type="term" value="F:protein arginine kinase activity"/>
    <property type="evidence" value="ECO:0007669"/>
    <property type="project" value="UniProtKB-EC"/>
</dbReference>
<name>A0A2R6XZT3_9BACL</name>
<dbReference type="InterPro" id="IPR023660">
    <property type="entry name" value="Arg_Kinase"/>
</dbReference>
<dbReference type="GO" id="GO:0004111">
    <property type="term" value="F:creatine kinase activity"/>
    <property type="evidence" value="ECO:0007669"/>
    <property type="project" value="InterPro"/>
</dbReference>
<dbReference type="PANTHER" id="PTHR11547">
    <property type="entry name" value="ARGININE OR CREATINE KINASE"/>
    <property type="match status" value="1"/>
</dbReference>
<evidence type="ECO:0000313" key="9">
    <source>
        <dbReference type="EMBL" id="PTQ55933.1"/>
    </source>
</evidence>
<dbReference type="GO" id="GO:0005524">
    <property type="term" value="F:ATP binding"/>
    <property type="evidence" value="ECO:0007669"/>
    <property type="project" value="UniProtKB-UniRule"/>
</dbReference>
<dbReference type="Proteomes" id="UP000244338">
    <property type="component" value="Unassembled WGS sequence"/>
</dbReference>
<comment type="caution">
    <text evidence="6">Lacks conserved residue(s) required for the propagation of feature annotation.</text>
</comment>
<organism evidence="9 10">
    <name type="scientific">Candidatus Carbonibacillus altaicus</name>
    <dbReference type="NCBI Taxonomy" id="2163959"/>
    <lineage>
        <taxon>Bacteria</taxon>
        <taxon>Bacillati</taxon>
        <taxon>Bacillota</taxon>
        <taxon>Bacilli</taxon>
        <taxon>Bacillales</taxon>
        <taxon>Candidatus Carbonibacillus</taxon>
    </lineage>
</organism>
<evidence type="ECO:0000256" key="4">
    <source>
        <dbReference type="ARBA" id="ARBA00022840"/>
    </source>
</evidence>
<dbReference type="AlphaFoldDB" id="A0A2R6XZT3"/>
<dbReference type="CDD" id="cd07930">
    <property type="entry name" value="bacterial_phosphagen_kinase"/>
    <property type="match status" value="1"/>
</dbReference>
<dbReference type="FunFam" id="3.30.590.10:FF:000007">
    <property type="entry name" value="Protein-arginine kinase"/>
    <property type="match status" value="1"/>
</dbReference>
<feature type="binding site" evidence="6 7">
    <location>
        <position position="91"/>
    </location>
    <ligand>
        <name>ATP</name>
        <dbReference type="ChEBI" id="CHEBI:30616"/>
    </ligand>
</feature>
<comment type="activity regulation">
    <text evidence="6">Appears to be allosterically activated by the binding of pArg-containing polypeptides to the pArg-binding pocket localized in the C-terminal domain of McsB.</text>
</comment>
<dbReference type="PROSITE" id="PS51510">
    <property type="entry name" value="PHOSPHAGEN_KINASE_C"/>
    <property type="match status" value="1"/>
</dbReference>
<dbReference type="InterPro" id="IPR014746">
    <property type="entry name" value="Gln_synth/guanido_kin_cat_dom"/>
</dbReference>
<evidence type="ECO:0000256" key="3">
    <source>
        <dbReference type="ARBA" id="ARBA00022777"/>
    </source>
</evidence>
<evidence type="ECO:0000256" key="2">
    <source>
        <dbReference type="ARBA" id="ARBA00022741"/>
    </source>
</evidence>
<comment type="function">
    <text evidence="6">Catalyzes the specific phosphorylation of arginine residues in proteins.</text>
</comment>
<comment type="caution">
    <text evidence="9">The sequence shown here is derived from an EMBL/GenBank/DDBJ whole genome shotgun (WGS) entry which is preliminary data.</text>
</comment>
<feature type="binding site" evidence="6 7">
    <location>
        <position position="124"/>
    </location>
    <ligand>
        <name>ATP</name>
        <dbReference type="ChEBI" id="CHEBI:30616"/>
    </ligand>
</feature>
<feature type="binding site" evidence="6 7">
    <location>
        <begin position="27"/>
        <end position="31"/>
    </location>
    <ligand>
        <name>ATP</name>
        <dbReference type="ChEBI" id="CHEBI:30616"/>
    </ligand>
</feature>
<dbReference type="GO" id="GO:0046314">
    <property type="term" value="P:phosphocreatine biosynthetic process"/>
    <property type="evidence" value="ECO:0007669"/>
    <property type="project" value="InterPro"/>
</dbReference>
<evidence type="ECO:0000313" key="10">
    <source>
        <dbReference type="Proteomes" id="UP000244338"/>
    </source>
</evidence>
<evidence type="ECO:0000256" key="6">
    <source>
        <dbReference type="HAMAP-Rule" id="MF_00602"/>
    </source>
</evidence>
<keyword evidence="3 6" id="KW-0418">Kinase</keyword>
<protein>
    <recommendedName>
        <fullName evidence="6">Protein-arginine kinase</fullName>
        <ecNumber evidence="6">2.7.14.1</ecNumber>
    </recommendedName>
</protein>
<dbReference type="PANTHER" id="PTHR11547:SF38">
    <property type="entry name" value="ARGININE KINASE 1-RELATED"/>
    <property type="match status" value="1"/>
</dbReference>
<feature type="binding site" evidence="6 7">
    <location>
        <begin position="175"/>
        <end position="179"/>
    </location>
    <ligand>
        <name>ATP</name>
        <dbReference type="ChEBI" id="CHEBI:30616"/>
    </ligand>
</feature>
<evidence type="ECO:0000256" key="7">
    <source>
        <dbReference type="PROSITE-ProRule" id="PRU00843"/>
    </source>
</evidence>
<dbReference type="SUPFAM" id="SSF55931">
    <property type="entry name" value="Glutamine synthetase/guanido kinase"/>
    <property type="match status" value="1"/>
</dbReference>
<feature type="short sequence motif" description="RDXXRA motif of the pArg binding pocket involved in allosteric regulation" evidence="6">
    <location>
        <begin position="336"/>
        <end position="341"/>
    </location>
</feature>
<dbReference type="HAMAP" id="MF_00602">
    <property type="entry name" value="Prot_Arg_kinase"/>
    <property type="match status" value="1"/>
</dbReference>
<comment type="catalytic activity">
    <reaction evidence="5 6">
        <text>L-arginyl-[protein] + ATP = N(omega)-phospho-L-arginyl-[protein] + ADP + H(+)</text>
        <dbReference type="Rhea" id="RHEA:43384"/>
        <dbReference type="Rhea" id="RHEA-COMP:10532"/>
        <dbReference type="Rhea" id="RHEA-COMP:10533"/>
        <dbReference type="ChEBI" id="CHEBI:15378"/>
        <dbReference type="ChEBI" id="CHEBI:29965"/>
        <dbReference type="ChEBI" id="CHEBI:30616"/>
        <dbReference type="ChEBI" id="CHEBI:83226"/>
        <dbReference type="ChEBI" id="CHEBI:456216"/>
        <dbReference type="EC" id="2.7.14.1"/>
    </reaction>
</comment>
<comment type="similarity">
    <text evidence="6 7">Belongs to the ATP:guanido phosphotransferase family.</text>
</comment>
<reference evidence="10" key="1">
    <citation type="journal article" date="2018" name="Sci. Rep.">
        <title>Lignite coal burning seam in the remote Altai Mountains harbors a hydrogen-driven thermophilic microbial community.</title>
        <authorList>
            <person name="Kadnikov V.V."/>
            <person name="Mardanov A.V."/>
            <person name="Ivasenko D.A."/>
            <person name="Antsiferov D.V."/>
            <person name="Beletsky A.V."/>
            <person name="Karnachuk O.V."/>
            <person name="Ravin N.V."/>
        </authorList>
    </citation>
    <scope>NUCLEOTIDE SEQUENCE [LARGE SCALE GENOMIC DNA]</scope>
</reference>